<reference evidence="1 2" key="1">
    <citation type="submission" date="2016-10" db="EMBL/GenBank/DDBJ databases">
        <authorList>
            <person name="de Groot N.N."/>
        </authorList>
    </citation>
    <scope>NUCLEOTIDE SEQUENCE [LARGE SCALE GENOMIC DNA]</scope>
    <source>
        <strain evidence="1 2">DSM 25294</strain>
    </source>
</reference>
<evidence type="ECO:0000313" key="1">
    <source>
        <dbReference type="EMBL" id="SDL98604.1"/>
    </source>
</evidence>
<name>A0A1G9PIR3_9RHOB</name>
<evidence type="ECO:0000313" key="2">
    <source>
        <dbReference type="Proteomes" id="UP000199382"/>
    </source>
</evidence>
<protein>
    <submittedName>
        <fullName evidence="1">Uncharacterized protein</fullName>
    </submittedName>
</protein>
<sequence length="81" mass="9077">MSLDLLAGVVGFPVNRCSPSGSLTHWLNWGTFWGLLTEVDPGREVWTRWGLVTQRDQWWTGVFRGKKDLDSPNCAADANLS</sequence>
<organism evidence="1 2">
    <name type="scientific">Aliiruegeria lutimaris</name>
    <dbReference type="NCBI Taxonomy" id="571298"/>
    <lineage>
        <taxon>Bacteria</taxon>
        <taxon>Pseudomonadati</taxon>
        <taxon>Pseudomonadota</taxon>
        <taxon>Alphaproteobacteria</taxon>
        <taxon>Rhodobacterales</taxon>
        <taxon>Roseobacteraceae</taxon>
        <taxon>Aliiruegeria</taxon>
    </lineage>
</organism>
<gene>
    <name evidence="1" type="ORF">SAMN04488026_11422</name>
</gene>
<dbReference type="AlphaFoldDB" id="A0A1G9PIR3"/>
<proteinExistence type="predicted"/>
<keyword evidence="2" id="KW-1185">Reference proteome</keyword>
<dbReference type="EMBL" id="FNEK01000142">
    <property type="protein sequence ID" value="SDL98604.1"/>
    <property type="molecule type" value="Genomic_DNA"/>
</dbReference>
<accession>A0A1G9PIR3</accession>
<dbReference type="Proteomes" id="UP000199382">
    <property type="component" value="Unassembled WGS sequence"/>
</dbReference>